<dbReference type="Gene3D" id="3.40.50.720">
    <property type="entry name" value="NAD(P)-binding Rossmann-like Domain"/>
    <property type="match status" value="1"/>
</dbReference>
<dbReference type="SUPFAM" id="SSF51735">
    <property type="entry name" value="NAD(P)-binding Rossmann-fold domains"/>
    <property type="match status" value="1"/>
</dbReference>
<dbReference type="InterPro" id="IPR055170">
    <property type="entry name" value="GFO_IDH_MocA-like_dom"/>
</dbReference>
<dbReference type="PANTHER" id="PTHR43708:SF5">
    <property type="entry name" value="CONSERVED EXPRESSED OXIDOREDUCTASE (EUROFUNG)-RELATED"/>
    <property type="match status" value="1"/>
</dbReference>
<dbReference type="Pfam" id="PF22725">
    <property type="entry name" value="GFO_IDH_MocA_C3"/>
    <property type="match status" value="1"/>
</dbReference>
<dbReference type="GO" id="GO:0000166">
    <property type="term" value="F:nucleotide binding"/>
    <property type="evidence" value="ECO:0007669"/>
    <property type="project" value="InterPro"/>
</dbReference>
<dbReference type="GO" id="GO:0016491">
    <property type="term" value="F:oxidoreductase activity"/>
    <property type="evidence" value="ECO:0007669"/>
    <property type="project" value="UniProtKB-KW"/>
</dbReference>
<dbReference type="AlphaFoldDB" id="A0A9X7Z7A1"/>
<dbReference type="SUPFAM" id="SSF55347">
    <property type="entry name" value="Glyceraldehyde-3-phosphate dehydrogenase-like, C-terminal domain"/>
    <property type="match status" value="1"/>
</dbReference>
<dbReference type="InterPro" id="IPR036291">
    <property type="entry name" value="NAD(P)-bd_dom_sf"/>
</dbReference>
<feature type="domain" description="GFO/IDH/MocA-like oxidoreductase" evidence="4">
    <location>
        <begin position="131"/>
        <end position="255"/>
    </location>
</feature>
<dbReference type="InterPro" id="IPR000683">
    <property type="entry name" value="Gfo/Idh/MocA-like_OxRdtase_N"/>
</dbReference>
<evidence type="ECO:0000313" key="6">
    <source>
        <dbReference type="Proteomes" id="UP000663505"/>
    </source>
</evidence>
<name>A0A9X7Z7A1_9BACL</name>
<evidence type="ECO:0000259" key="3">
    <source>
        <dbReference type="Pfam" id="PF01408"/>
    </source>
</evidence>
<protein>
    <submittedName>
        <fullName evidence="5">Gfo/Idh/MocA family oxidoreductase</fullName>
    </submittedName>
</protein>
<evidence type="ECO:0000256" key="1">
    <source>
        <dbReference type="ARBA" id="ARBA00010928"/>
    </source>
</evidence>
<keyword evidence="6" id="KW-1185">Reference proteome</keyword>
<dbReference type="Proteomes" id="UP000663505">
    <property type="component" value="Chromosome"/>
</dbReference>
<evidence type="ECO:0000313" key="5">
    <source>
        <dbReference type="EMBL" id="QSO47105.1"/>
    </source>
</evidence>
<gene>
    <name evidence="5" type="ORF">JZ786_22295</name>
</gene>
<reference evidence="5 6" key="1">
    <citation type="submission" date="2021-02" db="EMBL/GenBank/DDBJ databases">
        <title>Alicyclobacillus curvatus sp. nov. and Alicyclobacillus mengziensis sp. nov., two acidophilic bacteria isolated from acid mine drainage.</title>
        <authorList>
            <person name="Huang Y."/>
        </authorList>
    </citation>
    <scope>NUCLEOTIDE SEQUENCE [LARGE SCALE GENOMIC DNA]</scope>
    <source>
        <strain evidence="5 6">S30H14</strain>
    </source>
</reference>
<comment type="similarity">
    <text evidence="1">Belongs to the Gfo/Idh/MocA family.</text>
</comment>
<dbReference type="KEGG" id="afx:JZ786_22295"/>
<dbReference type="PANTHER" id="PTHR43708">
    <property type="entry name" value="CONSERVED EXPRESSED OXIDOREDUCTASE (EUROFUNG)"/>
    <property type="match status" value="1"/>
</dbReference>
<dbReference type="Gene3D" id="3.30.360.10">
    <property type="entry name" value="Dihydrodipicolinate Reductase, domain 2"/>
    <property type="match status" value="1"/>
</dbReference>
<dbReference type="Pfam" id="PF01408">
    <property type="entry name" value="GFO_IDH_MocA"/>
    <property type="match status" value="1"/>
</dbReference>
<evidence type="ECO:0000259" key="4">
    <source>
        <dbReference type="Pfam" id="PF22725"/>
    </source>
</evidence>
<dbReference type="RefSeq" id="WP_206656467.1">
    <property type="nucleotide sequence ID" value="NZ_CP071182.1"/>
</dbReference>
<proteinExistence type="inferred from homology"/>
<sequence length="359" mass="39146">MISLALLSKWHVHAKDYAVEAQLNPNTEIKMVWDDQPERGRTWARELGVVFESNLNKILANPEIDAVVVTTPTNAHYDVIMAAIQAGKHVFTEKVLAFTRQECLDILEAAGKAGVKLMVSLPRLTDTYYLYTQDIVDRGLLGQITSVRCRLAHNGAVSTDQFPSGWLPPYFFDANLCGGGALIDLGAHPIYLTNRLAGQPKAVTARLTAYLDKGVDDNSAVIVEYESGALGILETGFVAGKSPFVLEVHGTEGAVLVEGENVKVRSSKLPEDRWYFVTPSTGDGDAALRDAQRDGLSDYLPTRAPLPMPMEQWVAWILNGTKPTIKPFDVIGLTAINEAAAESSATGTRVLVRPIEDLE</sequence>
<evidence type="ECO:0000256" key="2">
    <source>
        <dbReference type="ARBA" id="ARBA00023002"/>
    </source>
</evidence>
<dbReference type="InterPro" id="IPR051317">
    <property type="entry name" value="Gfo/Idh/MocA_oxidoreduct"/>
</dbReference>
<organism evidence="5 6">
    <name type="scientific">Alicyclobacillus mengziensis</name>
    <dbReference type="NCBI Taxonomy" id="2931921"/>
    <lineage>
        <taxon>Bacteria</taxon>
        <taxon>Bacillati</taxon>
        <taxon>Bacillota</taxon>
        <taxon>Bacilli</taxon>
        <taxon>Bacillales</taxon>
        <taxon>Alicyclobacillaceae</taxon>
        <taxon>Alicyclobacillus</taxon>
    </lineage>
</organism>
<keyword evidence="2" id="KW-0560">Oxidoreductase</keyword>
<dbReference type="EMBL" id="CP071182">
    <property type="protein sequence ID" value="QSO47105.1"/>
    <property type="molecule type" value="Genomic_DNA"/>
</dbReference>
<feature type="domain" description="Gfo/Idh/MocA-like oxidoreductase N-terminal" evidence="3">
    <location>
        <begin position="23"/>
        <end position="119"/>
    </location>
</feature>
<accession>A0A9X7Z7A1</accession>